<evidence type="ECO:0000256" key="9">
    <source>
        <dbReference type="SAM" id="SignalP"/>
    </source>
</evidence>
<dbReference type="InterPro" id="IPR050245">
    <property type="entry name" value="PrsA_foldase"/>
</dbReference>
<proteinExistence type="inferred from homology"/>
<feature type="signal peptide" evidence="9">
    <location>
        <begin position="1"/>
        <end position="23"/>
    </location>
</feature>
<evidence type="ECO:0000256" key="3">
    <source>
        <dbReference type="ARBA" id="ARBA00013194"/>
    </source>
</evidence>
<dbReference type="SUPFAM" id="SSF54534">
    <property type="entry name" value="FKBP-like"/>
    <property type="match status" value="1"/>
</dbReference>
<dbReference type="PANTHER" id="PTHR47245:SF2">
    <property type="entry name" value="PEPTIDYL-PROLYL CIS-TRANS ISOMERASE HP_0175-RELATED"/>
    <property type="match status" value="1"/>
</dbReference>
<sequence length="283" mass="30001">MSKTLNFLRGSAVALLLATPAFADDSPSADTVVATVNGSDITLGQMIVLRAGLDPQYQSLPDDVLFNGILDQLVQQSLLAGTFDGDTPKRVALELENQRLGLLAATVLEKVITDQVDEAAIEAAYTERFADFKGAPEFNASHILVPSQEEAQAIAEEIRNGADFAETAKEKSTGPSGPNGGELGWFGPGQMVAPFEAAVETLEVGQVSDPVETQFGWHVIILNDTRTQEAPALAAVRQDIAAELQRAAIDAEITRIREAGSVDTSGSVGMDPAVLKQVDLLEN</sequence>
<dbReference type="InterPro" id="IPR000297">
    <property type="entry name" value="PPIase_PpiC"/>
</dbReference>
<reference evidence="12" key="1">
    <citation type="submission" date="2016-11" db="EMBL/GenBank/DDBJ databases">
        <authorList>
            <person name="Varghese N."/>
            <person name="Submissions S."/>
        </authorList>
    </citation>
    <scope>NUCLEOTIDE SEQUENCE [LARGE SCALE GENOMIC DNA]</scope>
    <source>
        <strain evidence="12">DSM 28223</strain>
    </source>
</reference>
<protein>
    <recommendedName>
        <fullName evidence="4">Parvulin-like PPIase</fullName>
        <ecNumber evidence="3">5.2.1.8</ecNumber>
    </recommendedName>
    <alternativeName>
        <fullName evidence="6">Peptidyl-prolyl cis-trans isomerase plp</fullName>
    </alternativeName>
    <alternativeName>
        <fullName evidence="7">Rotamase plp</fullName>
    </alternativeName>
</protein>
<dbReference type="Proteomes" id="UP000184211">
    <property type="component" value="Unassembled WGS sequence"/>
</dbReference>
<evidence type="ECO:0000259" key="10">
    <source>
        <dbReference type="PROSITE" id="PS50198"/>
    </source>
</evidence>
<evidence type="ECO:0000256" key="2">
    <source>
        <dbReference type="ARBA" id="ARBA00007656"/>
    </source>
</evidence>
<dbReference type="InterPro" id="IPR027304">
    <property type="entry name" value="Trigger_fact/SurA_dom_sf"/>
</dbReference>
<dbReference type="InterPro" id="IPR046357">
    <property type="entry name" value="PPIase_dom_sf"/>
</dbReference>
<comment type="similarity">
    <text evidence="2">Belongs to the PpiC/parvulin rotamase family.</text>
</comment>
<evidence type="ECO:0000256" key="1">
    <source>
        <dbReference type="ARBA" id="ARBA00000971"/>
    </source>
</evidence>
<dbReference type="STRING" id="870908.SAMN04488044_1736"/>
<accession>A0A1M5P7N2</accession>
<evidence type="ECO:0000256" key="6">
    <source>
        <dbReference type="ARBA" id="ARBA00030642"/>
    </source>
</evidence>
<keyword evidence="12" id="KW-1185">Reference proteome</keyword>
<dbReference type="OrthoDB" id="14196at2"/>
<dbReference type="PROSITE" id="PS50198">
    <property type="entry name" value="PPIC_PPIASE_2"/>
    <property type="match status" value="1"/>
</dbReference>
<keyword evidence="8 11" id="KW-0413">Isomerase</keyword>
<dbReference type="EMBL" id="FQWM01000002">
    <property type="protein sequence ID" value="SHG97768.1"/>
    <property type="molecule type" value="Genomic_DNA"/>
</dbReference>
<dbReference type="GO" id="GO:0003755">
    <property type="term" value="F:peptidyl-prolyl cis-trans isomerase activity"/>
    <property type="evidence" value="ECO:0007669"/>
    <property type="project" value="UniProtKB-KW"/>
</dbReference>
<organism evidence="11 12">
    <name type="scientific">Cognatishimia maritima</name>
    <dbReference type="NCBI Taxonomy" id="870908"/>
    <lineage>
        <taxon>Bacteria</taxon>
        <taxon>Pseudomonadati</taxon>
        <taxon>Pseudomonadota</taxon>
        <taxon>Alphaproteobacteria</taxon>
        <taxon>Rhodobacterales</taxon>
        <taxon>Paracoccaceae</taxon>
        <taxon>Cognatishimia</taxon>
    </lineage>
</organism>
<feature type="domain" description="PpiC" evidence="10">
    <location>
        <begin position="135"/>
        <end position="224"/>
    </location>
</feature>
<dbReference type="RefSeq" id="WP_072792490.1">
    <property type="nucleotide sequence ID" value="NZ_FQWM01000002.1"/>
</dbReference>
<evidence type="ECO:0000256" key="5">
    <source>
        <dbReference type="ARBA" id="ARBA00023110"/>
    </source>
</evidence>
<evidence type="ECO:0000313" key="12">
    <source>
        <dbReference type="Proteomes" id="UP000184211"/>
    </source>
</evidence>
<evidence type="ECO:0000256" key="4">
    <source>
        <dbReference type="ARBA" id="ARBA00018370"/>
    </source>
</evidence>
<dbReference type="AlphaFoldDB" id="A0A1M5P7N2"/>
<feature type="chain" id="PRO_5012093080" description="Parvulin-like PPIase" evidence="9">
    <location>
        <begin position="24"/>
        <end position="283"/>
    </location>
</feature>
<keyword evidence="5 8" id="KW-0697">Rotamase</keyword>
<comment type="catalytic activity">
    <reaction evidence="1">
        <text>[protein]-peptidylproline (omega=180) = [protein]-peptidylproline (omega=0)</text>
        <dbReference type="Rhea" id="RHEA:16237"/>
        <dbReference type="Rhea" id="RHEA-COMP:10747"/>
        <dbReference type="Rhea" id="RHEA-COMP:10748"/>
        <dbReference type="ChEBI" id="CHEBI:83833"/>
        <dbReference type="ChEBI" id="CHEBI:83834"/>
        <dbReference type="EC" id="5.2.1.8"/>
    </reaction>
</comment>
<dbReference type="Gene3D" id="3.10.50.40">
    <property type="match status" value="1"/>
</dbReference>
<gene>
    <name evidence="11" type="ORF">SAMN04488044_1736</name>
</gene>
<evidence type="ECO:0000313" key="11">
    <source>
        <dbReference type="EMBL" id="SHG97768.1"/>
    </source>
</evidence>
<dbReference type="Pfam" id="PF00639">
    <property type="entry name" value="Rotamase"/>
    <property type="match status" value="1"/>
</dbReference>
<evidence type="ECO:0000256" key="7">
    <source>
        <dbReference type="ARBA" id="ARBA00031484"/>
    </source>
</evidence>
<keyword evidence="9" id="KW-0732">Signal</keyword>
<evidence type="ECO:0000256" key="8">
    <source>
        <dbReference type="PROSITE-ProRule" id="PRU00278"/>
    </source>
</evidence>
<dbReference type="PANTHER" id="PTHR47245">
    <property type="entry name" value="PEPTIDYLPROLYL ISOMERASE"/>
    <property type="match status" value="1"/>
</dbReference>
<dbReference type="EC" id="5.2.1.8" evidence="3"/>
<name>A0A1M5P7N2_9RHOB</name>
<dbReference type="SUPFAM" id="SSF109998">
    <property type="entry name" value="Triger factor/SurA peptide-binding domain-like"/>
    <property type="match status" value="1"/>
</dbReference>